<dbReference type="Proteomes" id="UP000544095">
    <property type="component" value="Unassembled WGS sequence"/>
</dbReference>
<keyword evidence="2" id="KW-1185">Reference proteome</keyword>
<reference evidence="1 2" key="1">
    <citation type="submission" date="2020-05" db="EMBL/GenBank/DDBJ databases">
        <title>Identification and distribution of gene clusters putatively required for synthesis of sphingolipid metabolism inhibitors in phylogenetically diverse species of the filamentous fungus Fusarium.</title>
        <authorList>
            <person name="Kim H.-S."/>
            <person name="Busman M."/>
            <person name="Brown D.W."/>
            <person name="Divon H."/>
            <person name="Uhlig S."/>
            <person name="Proctor R.H."/>
        </authorList>
    </citation>
    <scope>NUCLEOTIDE SEQUENCE [LARGE SCALE GENOMIC DNA]</scope>
    <source>
        <strain evidence="1 2">NRRL 25211</strain>
    </source>
</reference>
<evidence type="ECO:0000313" key="2">
    <source>
        <dbReference type="Proteomes" id="UP000544095"/>
    </source>
</evidence>
<gene>
    <name evidence="1" type="ORF">FPANT_12434</name>
</gene>
<name>A0A8H5KHI8_9HYPO</name>
<proteinExistence type="predicted"/>
<organism evidence="1 2">
    <name type="scientific">Fusarium pseudoanthophilum</name>
    <dbReference type="NCBI Taxonomy" id="48495"/>
    <lineage>
        <taxon>Eukaryota</taxon>
        <taxon>Fungi</taxon>
        <taxon>Dikarya</taxon>
        <taxon>Ascomycota</taxon>
        <taxon>Pezizomycotina</taxon>
        <taxon>Sordariomycetes</taxon>
        <taxon>Hypocreomycetidae</taxon>
        <taxon>Hypocreales</taxon>
        <taxon>Nectriaceae</taxon>
        <taxon>Fusarium</taxon>
        <taxon>Fusarium fujikuroi species complex</taxon>
    </lineage>
</organism>
<feature type="non-terminal residue" evidence="1">
    <location>
        <position position="1"/>
    </location>
</feature>
<protein>
    <submittedName>
        <fullName evidence="1">Uncharacterized protein</fullName>
    </submittedName>
</protein>
<comment type="caution">
    <text evidence="1">The sequence shown here is derived from an EMBL/GenBank/DDBJ whole genome shotgun (WGS) entry which is preliminary data.</text>
</comment>
<evidence type="ECO:0000313" key="1">
    <source>
        <dbReference type="EMBL" id="KAF5573349.1"/>
    </source>
</evidence>
<sequence>MENFLRLLPARPMANTLERQDPKNLTQTVRLCGTMSHVAERLGRFLDQQEHPGVFLPRSATKFLEIQVKAVPVLDPRTARDHRQGLDDVRCLPRIAQAIKELTGLVGISVKFKVNDNFRSKCADLTQLLRQDLVETSLRDVRLIGGGYDLGSHKGLLLTPMKMRGPSQARCADFDHYPGIVNFLASLSKTQSQIPALYADNEGRTLSRMEYVATKMGYIILINNPILALARMVESDLRHLRRFAFSITSGFRRNVIYRDEEYENINEIFLNNYGATQITFIKSLVVDMMGHLPQLDEVYILPNGQHFYRAKRVLGDGPIDVEDL</sequence>
<dbReference type="EMBL" id="JAAOAR010000819">
    <property type="protein sequence ID" value="KAF5573349.1"/>
    <property type="molecule type" value="Genomic_DNA"/>
</dbReference>
<accession>A0A8H5KHI8</accession>
<dbReference type="AlphaFoldDB" id="A0A8H5KHI8"/>